<dbReference type="STRING" id="121292.AU252_02060"/>
<dbReference type="Pfam" id="PF14013">
    <property type="entry name" value="MT0933_antitox"/>
    <property type="match status" value="1"/>
</dbReference>
<name>A0A0U3GX44_9MICC</name>
<feature type="region of interest" description="Disordered" evidence="1">
    <location>
        <begin position="51"/>
        <end position="85"/>
    </location>
</feature>
<sequence length="85" mass="8730">MGLIDDLKGKAQGLIHGNERAIKDGITKAGDFVDSKTGGKYAGHVDKVQEGASKLVDKNDGTPGVAPATEQTPPVNPVPPVDKAP</sequence>
<feature type="compositionally biased region" description="Pro residues" evidence="1">
    <location>
        <begin position="74"/>
        <end position="85"/>
    </location>
</feature>
<dbReference type="KEGG" id="psul:AU252_02060"/>
<gene>
    <name evidence="2" type="ORF">AU252_02060</name>
</gene>
<dbReference type="EMBL" id="CP013747">
    <property type="protein sequence ID" value="ALV43702.1"/>
    <property type="molecule type" value="Genomic_DNA"/>
</dbReference>
<proteinExistence type="predicted"/>
<dbReference type="RefSeq" id="WP_058932698.1">
    <property type="nucleotide sequence ID" value="NZ_CP013747.1"/>
</dbReference>
<organism evidence="2">
    <name type="scientific">Pseudarthrobacter sulfonivorans</name>
    <dbReference type="NCBI Taxonomy" id="121292"/>
    <lineage>
        <taxon>Bacteria</taxon>
        <taxon>Bacillati</taxon>
        <taxon>Actinomycetota</taxon>
        <taxon>Actinomycetes</taxon>
        <taxon>Micrococcales</taxon>
        <taxon>Micrococcaceae</taxon>
        <taxon>Pseudarthrobacter</taxon>
    </lineage>
</organism>
<evidence type="ECO:0008006" key="4">
    <source>
        <dbReference type="Google" id="ProtNLM"/>
    </source>
</evidence>
<evidence type="ECO:0000313" key="3">
    <source>
        <dbReference type="Proteomes" id="UP000065151"/>
    </source>
</evidence>
<dbReference type="Proteomes" id="UP000065151">
    <property type="component" value="Chromosome"/>
</dbReference>
<reference evidence="2 3" key="1">
    <citation type="submission" date="2015-12" db="EMBL/GenBank/DDBJ databases">
        <authorList>
            <person name="Shamseldin A."/>
            <person name="Moawad H."/>
            <person name="Abd El-Rahim W.M."/>
            <person name="Sadowsky M.J."/>
        </authorList>
    </citation>
    <scope>NUCLEOTIDE SEQUENCE [LARGE SCALE GENOMIC DNA]</scope>
    <source>
        <strain evidence="2 3">Ar51</strain>
    </source>
</reference>
<dbReference type="InterPro" id="IPR028037">
    <property type="entry name" value="Antitoxin_Rv0909/MT0933"/>
</dbReference>
<evidence type="ECO:0000256" key="1">
    <source>
        <dbReference type="SAM" id="MobiDB-lite"/>
    </source>
</evidence>
<protein>
    <recommendedName>
        <fullName evidence="4">Antitoxin</fullName>
    </recommendedName>
</protein>
<accession>A0A0U3GX44</accession>
<dbReference type="AlphaFoldDB" id="A0A0U3GX44"/>
<evidence type="ECO:0000313" key="2">
    <source>
        <dbReference type="EMBL" id="ALV43702.1"/>
    </source>
</evidence>
<feature type="compositionally biased region" description="Basic and acidic residues" evidence="1">
    <location>
        <begin position="51"/>
        <end position="60"/>
    </location>
</feature>